<proteinExistence type="predicted"/>
<comment type="caution">
    <text evidence="1">The sequence shown here is derived from an EMBL/GenBank/DDBJ whole genome shotgun (WGS) entry which is preliminary data.</text>
</comment>
<keyword evidence="2" id="KW-1185">Reference proteome</keyword>
<dbReference type="AlphaFoldDB" id="A0A8S1GYP6"/>
<gene>
    <name evidence="1" type="ORF">CAUJ_LOCUS4498</name>
</gene>
<evidence type="ECO:0000313" key="1">
    <source>
        <dbReference type="EMBL" id="CAD6188579.1"/>
    </source>
</evidence>
<evidence type="ECO:0000313" key="2">
    <source>
        <dbReference type="Proteomes" id="UP000835052"/>
    </source>
</evidence>
<organism evidence="1 2">
    <name type="scientific">Caenorhabditis auriculariae</name>
    <dbReference type="NCBI Taxonomy" id="2777116"/>
    <lineage>
        <taxon>Eukaryota</taxon>
        <taxon>Metazoa</taxon>
        <taxon>Ecdysozoa</taxon>
        <taxon>Nematoda</taxon>
        <taxon>Chromadorea</taxon>
        <taxon>Rhabditida</taxon>
        <taxon>Rhabditina</taxon>
        <taxon>Rhabditomorpha</taxon>
        <taxon>Rhabditoidea</taxon>
        <taxon>Rhabditidae</taxon>
        <taxon>Peloderinae</taxon>
        <taxon>Caenorhabditis</taxon>
    </lineage>
</organism>
<dbReference type="Proteomes" id="UP000835052">
    <property type="component" value="Unassembled WGS sequence"/>
</dbReference>
<name>A0A8S1GYP6_9PELO</name>
<reference evidence="1" key="1">
    <citation type="submission" date="2020-10" db="EMBL/GenBank/DDBJ databases">
        <authorList>
            <person name="Kikuchi T."/>
        </authorList>
    </citation>
    <scope>NUCLEOTIDE SEQUENCE</scope>
    <source>
        <strain evidence="1">NKZ352</strain>
    </source>
</reference>
<accession>A0A8S1GYP6</accession>
<dbReference type="OrthoDB" id="5837159at2759"/>
<protein>
    <submittedName>
        <fullName evidence="1">Uncharacterized protein</fullName>
    </submittedName>
</protein>
<dbReference type="SUPFAM" id="SSF63829">
    <property type="entry name" value="Calcium-dependent phosphotriesterase"/>
    <property type="match status" value="1"/>
</dbReference>
<sequence length="290" mass="32635">MTQPASDTSDLQRFDQMFVHLTPRGASIPYNVCYDHDGHIWVASKGGLFKIHGTKKTMMWERKNIFSKKMSPFPQVCLHKDTIVYTCAEHAENVTELRMFTLDGELKHESFIDGIVISLTISEDGEMYITKQPTSSKTSIYKCSFDAPIGWEELLTSDEYAFFSPSAASTKTRSSPPCLSIPSRCIQNKRCEGDIFFPRTIRKYEDGILLMDKAGRFLKFDLEGNFQGLLAEIDAYLGNGFCVKDGKALMALSGIVYNSEGQTLCDDWLEFIALDGSSWKQQRKSEAASS</sequence>
<dbReference type="EMBL" id="CAJGYM010000008">
    <property type="protein sequence ID" value="CAD6188579.1"/>
    <property type="molecule type" value="Genomic_DNA"/>
</dbReference>